<dbReference type="Proteomes" id="UP001432251">
    <property type="component" value="Chromosome"/>
</dbReference>
<keyword evidence="2" id="KW-1185">Reference proteome</keyword>
<evidence type="ECO:0000313" key="1">
    <source>
        <dbReference type="EMBL" id="WWQ66792.1"/>
    </source>
</evidence>
<protein>
    <submittedName>
        <fullName evidence="1">Uncharacterized protein</fullName>
    </submittedName>
</protein>
<evidence type="ECO:0000313" key="2">
    <source>
        <dbReference type="Proteomes" id="UP001432251"/>
    </source>
</evidence>
<sequence length="126" mass="13460">MPATGGTAIRAWLDDVWGRAEAAVLLAGGDTDVPLTERPVCGEVYDADALAELRALTTGGVFADDICRCLGGMTLVLLDAGGEFIARGSLHGPETVAWERARFRNNLDLTDPDGLRRFLERVGAPY</sequence>
<accession>A0ACD5AHT9</accession>
<gene>
    <name evidence="1" type="ORF">V2W30_27925</name>
</gene>
<organism evidence="1 2">
    <name type="scientific">Streptomyces citrinus</name>
    <dbReference type="NCBI Taxonomy" id="3118173"/>
    <lineage>
        <taxon>Bacteria</taxon>
        <taxon>Bacillati</taxon>
        <taxon>Actinomycetota</taxon>
        <taxon>Actinomycetes</taxon>
        <taxon>Kitasatosporales</taxon>
        <taxon>Streptomycetaceae</taxon>
        <taxon>Streptomyces</taxon>
    </lineage>
</organism>
<proteinExistence type="predicted"/>
<name>A0ACD5AHT9_9ACTN</name>
<reference evidence="1" key="1">
    <citation type="journal article" date="2025" name="Int. J. Syst. Evol. Microbiol.">
        <title>Streptomyces citrinus sp. nov., with yellow diffusible pigment.</title>
        <authorList>
            <person name="He Y."/>
            <person name="Yang E."/>
            <person name="Xu J."/>
            <person name="Sun Y."/>
            <person name="Sun L."/>
        </authorList>
    </citation>
    <scope>NUCLEOTIDE SEQUENCE</scope>
    <source>
        <strain evidence="1">Q6</strain>
    </source>
</reference>
<dbReference type="EMBL" id="CP146022">
    <property type="protein sequence ID" value="WWQ66792.1"/>
    <property type="molecule type" value="Genomic_DNA"/>
</dbReference>